<dbReference type="EMBL" id="FNQB01000001">
    <property type="protein sequence ID" value="SDY94576.1"/>
    <property type="molecule type" value="Genomic_DNA"/>
</dbReference>
<dbReference type="Proteomes" id="UP000199632">
    <property type="component" value="Unassembled WGS sequence"/>
</dbReference>
<gene>
    <name evidence="4" type="ORF">SAMN05421684_2480</name>
</gene>
<dbReference type="AlphaFoldDB" id="A0A1H3P0D2"/>
<dbReference type="PROSITE" id="PS50043">
    <property type="entry name" value="HTH_LUXR_2"/>
    <property type="match status" value="1"/>
</dbReference>
<dbReference type="SUPFAM" id="SSF52540">
    <property type="entry name" value="P-loop containing nucleoside triphosphate hydrolases"/>
    <property type="match status" value="1"/>
</dbReference>
<dbReference type="InterPro" id="IPR000792">
    <property type="entry name" value="Tscrpt_reg_LuxR_C"/>
</dbReference>
<dbReference type="InterPro" id="IPR016032">
    <property type="entry name" value="Sig_transdc_resp-reg_C-effctor"/>
</dbReference>
<dbReference type="SMART" id="SM00421">
    <property type="entry name" value="HTH_LUXR"/>
    <property type="match status" value="1"/>
</dbReference>
<keyword evidence="1" id="KW-0547">Nucleotide-binding</keyword>
<dbReference type="GO" id="GO:0005524">
    <property type="term" value="F:ATP binding"/>
    <property type="evidence" value="ECO:0007669"/>
    <property type="project" value="UniProtKB-KW"/>
</dbReference>
<dbReference type="Gene3D" id="1.10.10.10">
    <property type="entry name" value="Winged helix-like DNA-binding domain superfamily/Winged helix DNA-binding domain"/>
    <property type="match status" value="1"/>
</dbReference>
<dbReference type="PANTHER" id="PTHR16305:SF35">
    <property type="entry name" value="TRANSCRIPTIONAL ACTIVATOR DOMAIN"/>
    <property type="match status" value="1"/>
</dbReference>
<feature type="domain" description="HTH luxR-type" evidence="3">
    <location>
        <begin position="852"/>
        <end position="915"/>
    </location>
</feature>
<dbReference type="PANTHER" id="PTHR16305">
    <property type="entry name" value="TESTICULAR SOLUBLE ADENYLYL CYCLASE"/>
    <property type="match status" value="1"/>
</dbReference>
<proteinExistence type="predicted"/>
<dbReference type="InterPro" id="IPR036388">
    <property type="entry name" value="WH-like_DNA-bd_sf"/>
</dbReference>
<dbReference type="GO" id="GO:0003677">
    <property type="term" value="F:DNA binding"/>
    <property type="evidence" value="ECO:0007669"/>
    <property type="project" value="InterPro"/>
</dbReference>
<evidence type="ECO:0000313" key="4">
    <source>
        <dbReference type="EMBL" id="SDY94576.1"/>
    </source>
</evidence>
<name>A0A1H3P0D2_9ACTN</name>
<dbReference type="STRING" id="137265.SAMN05421684_2480"/>
<dbReference type="RefSeq" id="WP_275414299.1">
    <property type="nucleotide sequence ID" value="NZ_BOND01000025.1"/>
</dbReference>
<protein>
    <submittedName>
        <fullName evidence="4">Regulatory protein, luxR family</fullName>
    </submittedName>
</protein>
<evidence type="ECO:0000256" key="2">
    <source>
        <dbReference type="ARBA" id="ARBA00022840"/>
    </source>
</evidence>
<sequence length="915" mass="98167">MRTTRGGASPVMIGRDRELRQLRKLVAARRSGVAMIAGEPGVGKTRLVRELLSTLDADAVVLVGQAEPGSLSRPYEVLMDALDGRDGVDPALLAELGDSARSPVERLHSGVRLVTELIAGRPAVIVFEDLHWADSESAALFERIADIEGPQVLIGSFRPAEVTGRDPVTALLARLGRRHSLTRLDLHPFDEADTATLLAAVTGRPAPPRAVAALHQRTGGNPFFLEELLRGHESDDLEAVYEQPLPWSLAEVLRRQVDDLESEQRRIVEAASVLGHRVHFDLLAAVTGAGEDELIRALGALVARDVLVETGDDEFSFRHALLREAIAGHLIGRQRRRLHEAALEALLADTEGRLPHDPAMLAHHAQAAGRYEDMLAAARKGVALYLSIGSAYQALELAEMGLAEDAEDPSLLAGAARAAWLAGLLPDAIGYARRWRDRARSATDRNDALYLMIRLAWEADEVAEMDELTHEVELLIAELPPGADQALAMTAVAQSSMLRDETAEAVAWADRALALAEELDLPRVRLAALVEKGLAMTEWPSTAAEGQAILAGLVDEAEKAGEWVLAARALNELVQGVPPNSPAEHAELLERMRVDAERAGFESLAVAAYFQGQARIAVREGDLGRAIAALEQGRERDRSYLRRGRWADYHAVFLAGLYLELGSHDGVATIIESLRSGPTVEPLTVPGLAFHLACRRTGAGDVPALLDEVLAAVADQSWRSGSQAHDLLAAAIEGGLPGERLTQLTRALLDDNVWDDYRTLVDAQLAEVAGRLPDALAGYQAVCGSLILPPSVRGSAAVGAARCALALDRPGVAAAEAARASELLARWGGWRVAALDRVRDQLGLTPRDGERGVTGAAALTPREREVALLIADGLTNAELARRLYISPKTAAVHVSNILHKLGVTSRTQVGDAVGR</sequence>
<accession>A0A1H3P0D2</accession>
<dbReference type="PRINTS" id="PR00038">
    <property type="entry name" value="HTHLUXR"/>
</dbReference>
<dbReference type="SUPFAM" id="SSF46894">
    <property type="entry name" value="C-terminal effector domain of the bipartite response regulators"/>
    <property type="match status" value="1"/>
</dbReference>
<dbReference type="GO" id="GO:0006355">
    <property type="term" value="P:regulation of DNA-templated transcription"/>
    <property type="evidence" value="ECO:0007669"/>
    <property type="project" value="InterPro"/>
</dbReference>
<organism evidence="4 5">
    <name type="scientific">Asanoa ishikariensis</name>
    <dbReference type="NCBI Taxonomy" id="137265"/>
    <lineage>
        <taxon>Bacteria</taxon>
        <taxon>Bacillati</taxon>
        <taxon>Actinomycetota</taxon>
        <taxon>Actinomycetes</taxon>
        <taxon>Micromonosporales</taxon>
        <taxon>Micromonosporaceae</taxon>
        <taxon>Asanoa</taxon>
    </lineage>
</organism>
<dbReference type="Pfam" id="PF00196">
    <property type="entry name" value="GerE"/>
    <property type="match status" value="1"/>
</dbReference>
<evidence type="ECO:0000256" key="1">
    <source>
        <dbReference type="ARBA" id="ARBA00022741"/>
    </source>
</evidence>
<dbReference type="Pfam" id="PF13191">
    <property type="entry name" value="AAA_16"/>
    <property type="match status" value="1"/>
</dbReference>
<evidence type="ECO:0000313" key="5">
    <source>
        <dbReference type="Proteomes" id="UP000199632"/>
    </source>
</evidence>
<keyword evidence="5" id="KW-1185">Reference proteome</keyword>
<dbReference type="CDD" id="cd06170">
    <property type="entry name" value="LuxR_C_like"/>
    <property type="match status" value="1"/>
</dbReference>
<dbReference type="InterPro" id="IPR027417">
    <property type="entry name" value="P-loop_NTPase"/>
</dbReference>
<reference evidence="5" key="1">
    <citation type="submission" date="2016-10" db="EMBL/GenBank/DDBJ databases">
        <authorList>
            <person name="Varghese N."/>
            <person name="Submissions S."/>
        </authorList>
    </citation>
    <scope>NUCLEOTIDE SEQUENCE [LARGE SCALE GENOMIC DNA]</scope>
    <source>
        <strain evidence="5">DSM 44718</strain>
    </source>
</reference>
<dbReference type="GO" id="GO:0004016">
    <property type="term" value="F:adenylate cyclase activity"/>
    <property type="evidence" value="ECO:0007669"/>
    <property type="project" value="TreeGrafter"/>
</dbReference>
<dbReference type="Gene3D" id="3.40.50.300">
    <property type="entry name" value="P-loop containing nucleotide triphosphate hydrolases"/>
    <property type="match status" value="1"/>
</dbReference>
<keyword evidence="2" id="KW-0067">ATP-binding</keyword>
<evidence type="ECO:0000259" key="3">
    <source>
        <dbReference type="PROSITE" id="PS50043"/>
    </source>
</evidence>
<dbReference type="InterPro" id="IPR041664">
    <property type="entry name" value="AAA_16"/>
</dbReference>
<dbReference type="GO" id="GO:0005737">
    <property type="term" value="C:cytoplasm"/>
    <property type="evidence" value="ECO:0007669"/>
    <property type="project" value="TreeGrafter"/>
</dbReference>